<evidence type="ECO:0000256" key="2">
    <source>
        <dbReference type="SAM" id="SignalP"/>
    </source>
</evidence>
<dbReference type="Proteomes" id="UP000256970">
    <property type="component" value="Unassembled WGS sequence"/>
</dbReference>
<dbReference type="PROSITE" id="PS50842">
    <property type="entry name" value="EXPANSIN_EG45"/>
    <property type="match status" value="1"/>
</dbReference>
<dbReference type="InterPro" id="IPR007112">
    <property type="entry name" value="Expansin/allergen_DPBB_dom"/>
</dbReference>
<sequence>MRSAFLVLAGLVLAALVAPSAGYQKGQWIAGRATFYGGTESLVQAYKARGIESFGIIEHGACGYTLSDGTLAYQRDLYAALADTNFDYPGSCGRCYEVRCKSGLVQDRGAPVSIEQFYYLAKVNSNVQDTYGRSFPGNPREGDKLQYVKCWDDAKSIFIRVGDACPCQQKKPDGTTQPQFWCCGGANHMDLNYWAFEKLAHPVYGVIGVEYRPVNCQSKQPLDPVPGFISPFIYRNDLGAGWGWRPYNSKNTVIQAAGEGLDGSTATCLTSSKGGAVVFTARDAYKPGYQPFAKAERLDFWIKSNTKSSDVYASSTPKGLPPPLKVFLMSDEKNLWCNKEVLLKDTKWVARKGDYYKYELPLSLFQCTENSSAKSITNINRVDISNTNERDADYCIDEMVLIPKGSSGNKPKQQQQQQQQLAKNDQIGLDSPAWQP</sequence>
<feature type="signal peptide" evidence="2">
    <location>
        <begin position="1"/>
        <end position="22"/>
    </location>
</feature>
<dbReference type="InterPro" id="IPR036908">
    <property type="entry name" value="RlpA-like_sf"/>
</dbReference>
<dbReference type="AlphaFoldDB" id="A0A383VT42"/>
<reference evidence="4 5" key="1">
    <citation type="submission" date="2016-10" db="EMBL/GenBank/DDBJ databases">
        <authorList>
            <person name="Cai Z."/>
        </authorList>
    </citation>
    <scope>NUCLEOTIDE SEQUENCE [LARGE SCALE GENOMIC DNA]</scope>
</reference>
<dbReference type="InterPro" id="IPR002963">
    <property type="entry name" value="Expansin"/>
</dbReference>
<dbReference type="GO" id="GO:0009664">
    <property type="term" value="P:plant-type cell wall organization"/>
    <property type="evidence" value="ECO:0007669"/>
    <property type="project" value="InterPro"/>
</dbReference>
<accession>A0A383VT42</accession>
<evidence type="ECO:0000256" key="1">
    <source>
        <dbReference type="SAM" id="MobiDB-lite"/>
    </source>
</evidence>
<gene>
    <name evidence="4" type="ORF">BQ4739_LOCUS7942</name>
</gene>
<name>A0A383VT42_TETOB</name>
<evidence type="ECO:0000313" key="4">
    <source>
        <dbReference type="EMBL" id="SZX67556.1"/>
    </source>
</evidence>
<keyword evidence="2" id="KW-0732">Signal</keyword>
<dbReference type="PANTHER" id="PTHR31867">
    <property type="entry name" value="EXPANSIN-A15"/>
    <property type="match status" value="1"/>
</dbReference>
<evidence type="ECO:0000313" key="5">
    <source>
        <dbReference type="Proteomes" id="UP000256970"/>
    </source>
</evidence>
<dbReference type="STRING" id="3088.A0A383VT42"/>
<feature type="region of interest" description="Disordered" evidence="1">
    <location>
        <begin position="404"/>
        <end position="436"/>
    </location>
</feature>
<evidence type="ECO:0000259" key="3">
    <source>
        <dbReference type="PROSITE" id="PS50842"/>
    </source>
</evidence>
<keyword evidence="5" id="KW-1185">Reference proteome</keyword>
<proteinExistence type="predicted"/>
<dbReference type="Gene3D" id="2.40.40.10">
    <property type="entry name" value="RlpA-like domain"/>
    <property type="match status" value="1"/>
</dbReference>
<organism evidence="4 5">
    <name type="scientific">Tetradesmus obliquus</name>
    <name type="common">Green alga</name>
    <name type="synonym">Acutodesmus obliquus</name>
    <dbReference type="NCBI Taxonomy" id="3088"/>
    <lineage>
        <taxon>Eukaryota</taxon>
        <taxon>Viridiplantae</taxon>
        <taxon>Chlorophyta</taxon>
        <taxon>core chlorophytes</taxon>
        <taxon>Chlorophyceae</taxon>
        <taxon>CS clade</taxon>
        <taxon>Sphaeropleales</taxon>
        <taxon>Scenedesmaceae</taxon>
        <taxon>Tetradesmus</taxon>
    </lineage>
</organism>
<dbReference type="SUPFAM" id="SSF50685">
    <property type="entry name" value="Barwin-like endoglucanases"/>
    <property type="match status" value="2"/>
</dbReference>
<dbReference type="CDD" id="cd22271">
    <property type="entry name" value="DPBB_EXP_N-like"/>
    <property type="match status" value="1"/>
</dbReference>
<feature type="chain" id="PRO_5016582776" description="Expansin-like EG45 domain-containing protein" evidence="2">
    <location>
        <begin position="23"/>
        <end position="436"/>
    </location>
</feature>
<dbReference type="EMBL" id="FNXT01000804">
    <property type="protein sequence ID" value="SZX67556.1"/>
    <property type="molecule type" value="Genomic_DNA"/>
</dbReference>
<feature type="domain" description="Expansin-like EG45" evidence="3">
    <location>
        <begin position="59"/>
        <end position="221"/>
    </location>
</feature>
<protein>
    <recommendedName>
        <fullName evidence="3">Expansin-like EG45 domain-containing protein</fullName>
    </recommendedName>
</protein>